<organism evidence="7 8">
    <name type="scientific">Bacillus cereus</name>
    <dbReference type="NCBI Taxonomy" id="1396"/>
    <lineage>
        <taxon>Bacteria</taxon>
        <taxon>Bacillati</taxon>
        <taxon>Bacillota</taxon>
        <taxon>Bacilli</taxon>
        <taxon>Bacillales</taxon>
        <taxon>Bacillaceae</taxon>
        <taxon>Bacillus</taxon>
        <taxon>Bacillus cereus group</taxon>
    </lineage>
</organism>
<name>A0A9X9A588_BACCE</name>
<dbReference type="AlphaFoldDB" id="A0A9X9A588"/>
<evidence type="ECO:0000256" key="2">
    <source>
        <dbReference type="ARBA" id="ARBA00022692"/>
    </source>
</evidence>
<sequence length="79" mass="8811">IDRNEKTPSLAVGGCVLVAMGFTISWKLTLLSLIPMPIVAISTNYYGTLLHKRFHKAQQSFSEINDKVQESMSGMKVIR</sequence>
<dbReference type="PROSITE" id="PS50929">
    <property type="entry name" value="ABC_TM1F"/>
    <property type="match status" value="1"/>
</dbReference>
<feature type="non-terminal residue" evidence="7">
    <location>
        <position position="1"/>
    </location>
</feature>
<evidence type="ECO:0000256" key="5">
    <source>
        <dbReference type="SAM" id="Phobius"/>
    </source>
</evidence>
<feature type="non-terminal residue" evidence="7">
    <location>
        <position position="79"/>
    </location>
</feature>
<evidence type="ECO:0000313" key="8">
    <source>
        <dbReference type="Proteomes" id="UP000308444"/>
    </source>
</evidence>
<comment type="subcellular location">
    <subcellularLocation>
        <location evidence="1">Cell membrane</location>
        <topology evidence="1">Multi-pass membrane protein</topology>
    </subcellularLocation>
</comment>
<keyword evidence="2 5" id="KW-0812">Transmembrane</keyword>
<feature type="transmembrane region" description="Helical" evidence="5">
    <location>
        <begin position="7"/>
        <end position="24"/>
    </location>
</feature>
<feature type="domain" description="ABC transmembrane type-1" evidence="6">
    <location>
        <begin position="15"/>
        <end position="79"/>
    </location>
</feature>
<accession>A0A9X9A588</accession>
<keyword evidence="3 5" id="KW-1133">Transmembrane helix</keyword>
<evidence type="ECO:0000259" key="6">
    <source>
        <dbReference type="PROSITE" id="PS50929"/>
    </source>
</evidence>
<dbReference type="InterPro" id="IPR011527">
    <property type="entry name" value="ABC1_TM_dom"/>
</dbReference>
<dbReference type="Pfam" id="PF00664">
    <property type="entry name" value="ABC_membrane"/>
    <property type="match status" value="1"/>
</dbReference>
<dbReference type="GO" id="GO:0140359">
    <property type="term" value="F:ABC-type transporter activity"/>
    <property type="evidence" value="ECO:0007669"/>
    <property type="project" value="InterPro"/>
</dbReference>
<dbReference type="GO" id="GO:0005886">
    <property type="term" value="C:plasma membrane"/>
    <property type="evidence" value="ECO:0007669"/>
    <property type="project" value="UniProtKB-SubCell"/>
</dbReference>
<evidence type="ECO:0000256" key="4">
    <source>
        <dbReference type="ARBA" id="ARBA00023136"/>
    </source>
</evidence>
<feature type="transmembrane region" description="Helical" evidence="5">
    <location>
        <begin position="30"/>
        <end position="50"/>
    </location>
</feature>
<gene>
    <name evidence="7" type="ORF">FC695_27145</name>
</gene>
<reference evidence="7 8" key="1">
    <citation type="journal article" date="2019" name="Environ. Microbiol.">
        <title>An active ?-lactamase is a part of an orchestrated cell wall stress resistance network of Bacillus subtilis and related rhizosphere species.</title>
        <authorList>
            <person name="Bucher T."/>
            <person name="Keren-Paz A."/>
            <person name="Hausser J."/>
            <person name="Olender T."/>
            <person name="Cytryn E."/>
            <person name="Kolodkin-Gal I."/>
        </authorList>
    </citation>
    <scope>NUCLEOTIDE SEQUENCE [LARGE SCALE GENOMIC DNA]</scope>
    <source>
        <strain evidence="7 8">I32</strain>
    </source>
</reference>
<evidence type="ECO:0000313" key="7">
    <source>
        <dbReference type="EMBL" id="TKI95524.1"/>
    </source>
</evidence>
<dbReference type="InterPro" id="IPR036640">
    <property type="entry name" value="ABC1_TM_sf"/>
</dbReference>
<evidence type="ECO:0000256" key="1">
    <source>
        <dbReference type="ARBA" id="ARBA00004651"/>
    </source>
</evidence>
<evidence type="ECO:0000256" key="3">
    <source>
        <dbReference type="ARBA" id="ARBA00022989"/>
    </source>
</evidence>
<dbReference type="Proteomes" id="UP000308444">
    <property type="component" value="Unassembled WGS sequence"/>
</dbReference>
<dbReference type="Gene3D" id="1.20.1560.10">
    <property type="entry name" value="ABC transporter type 1, transmembrane domain"/>
    <property type="match status" value="1"/>
</dbReference>
<keyword evidence="4 5" id="KW-0472">Membrane</keyword>
<protein>
    <recommendedName>
        <fullName evidence="6">ABC transmembrane type-1 domain-containing protein</fullName>
    </recommendedName>
</protein>
<dbReference type="SUPFAM" id="SSF90123">
    <property type="entry name" value="ABC transporter transmembrane region"/>
    <property type="match status" value="1"/>
</dbReference>
<dbReference type="EMBL" id="SZOH01002325">
    <property type="protein sequence ID" value="TKI95524.1"/>
    <property type="molecule type" value="Genomic_DNA"/>
</dbReference>
<comment type="caution">
    <text evidence="7">The sequence shown here is derived from an EMBL/GenBank/DDBJ whole genome shotgun (WGS) entry which is preliminary data.</text>
</comment>
<proteinExistence type="predicted"/>
<dbReference type="GO" id="GO:0005524">
    <property type="term" value="F:ATP binding"/>
    <property type="evidence" value="ECO:0007669"/>
    <property type="project" value="InterPro"/>
</dbReference>